<dbReference type="VEuPathDB" id="FungiDB:NCU16867"/>
<protein>
    <submittedName>
        <fullName evidence="1">Uncharacterized protein</fullName>
    </submittedName>
</protein>
<proteinExistence type="predicted"/>
<accession>V5IPD2</accession>
<gene>
    <name evidence="1" type="ORF">NCU16867</name>
</gene>
<dbReference type="RefSeq" id="XP_011394433.1">
    <property type="nucleotide sequence ID" value="XM_011396131.1"/>
</dbReference>
<dbReference type="AlphaFoldDB" id="V5IPD2"/>
<reference evidence="1 2" key="1">
    <citation type="journal article" date="2003" name="Nature">
        <title>The genome sequence of the filamentous fungus Neurospora crassa.</title>
        <authorList>
            <person name="Galagan J.E."/>
            <person name="Calvo S.E."/>
            <person name="Borkovich K.A."/>
            <person name="Selker E.U."/>
            <person name="Read N.D."/>
            <person name="Jaffe D."/>
            <person name="FitzHugh W."/>
            <person name="Ma L.J."/>
            <person name="Smirnov S."/>
            <person name="Purcell S."/>
            <person name="Rehman B."/>
            <person name="Elkins T."/>
            <person name="Engels R."/>
            <person name="Wang S."/>
            <person name="Nielsen C.B."/>
            <person name="Butler J."/>
            <person name="Endrizzi M."/>
            <person name="Qui D."/>
            <person name="Ianakiev P."/>
            <person name="Bell-Pedersen D."/>
            <person name="Nelson M.A."/>
            <person name="Werner-Washburne M."/>
            <person name="Selitrennikoff C.P."/>
            <person name="Kinsey J.A."/>
            <person name="Braun E.L."/>
            <person name="Zelter A."/>
            <person name="Schulte U."/>
            <person name="Kothe G.O."/>
            <person name="Jedd G."/>
            <person name="Mewes W."/>
            <person name="Staben C."/>
            <person name="Marcotte E."/>
            <person name="Greenberg D."/>
            <person name="Roy A."/>
            <person name="Foley K."/>
            <person name="Naylor J."/>
            <person name="Stange-Thomann N."/>
            <person name="Barrett R."/>
            <person name="Gnerre S."/>
            <person name="Kamal M."/>
            <person name="Kamvysselis M."/>
            <person name="Mauceli E."/>
            <person name="Bielke C."/>
            <person name="Rudd S."/>
            <person name="Frishman D."/>
            <person name="Krystofova S."/>
            <person name="Rasmussen C."/>
            <person name="Metzenberg R.L."/>
            <person name="Perkins D.D."/>
            <person name="Kroken S."/>
            <person name="Cogoni C."/>
            <person name="Macino G."/>
            <person name="Catcheside D."/>
            <person name="Li W."/>
            <person name="Pratt R.J."/>
            <person name="Osmani S.A."/>
            <person name="DeSouza C.P."/>
            <person name="Glass L."/>
            <person name="Orbach M.J."/>
            <person name="Berglund J.A."/>
            <person name="Voelker R."/>
            <person name="Yarden O."/>
            <person name="Plamann M."/>
            <person name="Seiler S."/>
            <person name="Dunlap J."/>
            <person name="Radford A."/>
            <person name="Aramayo R."/>
            <person name="Natvig D.O."/>
            <person name="Alex L.A."/>
            <person name="Mannhaupt G."/>
            <person name="Ebbole D.J."/>
            <person name="Freitag M."/>
            <person name="Paulsen I."/>
            <person name="Sachs M.S."/>
            <person name="Lander E.S."/>
            <person name="Nusbaum C."/>
            <person name="Birren B."/>
        </authorList>
    </citation>
    <scope>NUCLEOTIDE SEQUENCE [LARGE SCALE GENOMIC DNA]</scope>
    <source>
        <strain evidence="2">ATCC 24698 / 74-OR23-1A / CBS 708.71 / DSM 1257 / FGSC 987</strain>
    </source>
</reference>
<sequence length="107" mass="11916">MDCPGVAGTLEVLASVKALTVCFGIYSTVCRLTARVFAWKTKRKTPGLLGWCQPYLSNPHARYSVLLTWAYFLDCLKRAFPLPLRACLDCSECSSLRHHAFLCLSVS</sequence>
<dbReference type="SMR" id="V5IPD2"/>
<evidence type="ECO:0000313" key="2">
    <source>
        <dbReference type="Proteomes" id="UP000001805"/>
    </source>
</evidence>
<keyword evidence="2" id="KW-1185">Reference proteome</keyword>
<dbReference type="KEGG" id="ncr:NCU16867"/>
<dbReference type="Proteomes" id="UP000001805">
    <property type="component" value="Chromosome 4, Linkage Group IV"/>
</dbReference>
<dbReference type="EMBL" id="CM002239">
    <property type="protein sequence ID" value="ESA43039.1"/>
    <property type="molecule type" value="Genomic_DNA"/>
</dbReference>
<organism evidence="1 2">
    <name type="scientific">Neurospora crassa (strain ATCC 24698 / 74-OR23-1A / CBS 708.71 / DSM 1257 / FGSC 987)</name>
    <dbReference type="NCBI Taxonomy" id="367110"/>
    <lineage>
        <taxon>Eukaryota</taxon>
        <taxon>Fungi</taxon>
        <taxon>Dikarya</taxon>
        <taxon>Ascomycota</taxon>
        <taxon>Pezizomycotina</taxon>
        <taxon>Sordariomycetes</taxon>
        <taxon>Sordariomycetidae</taxon>
        <taxon>Sordariales</taxon>
        <taxon>Sordariaceae</taxon>
        <taxon>Neurospora</taxon>
    </lineage>
</organism>
<dbReference type="InParanoid" id="V5IPD2"/>
<evidence type="ECO:0000313" key="1">
    <source>
        <dbReference type="EMBL" id="ESA43039.1"/>
    </source>
</evidence>
<name>V5IPD2_NEUCR</name>
<dbReference type="GeneID" id="23569696"/>